<protein>
    <submittedName>
        <fullName evidence="1">Uncharacterized protein</fullName>
    </submittedName>
</protein>
<dbReference type="Proteomes" id="UP001304650">
    <property type="component" value="Chromosome"/>
</dbReference>
<name>A0AA96LPW4_9BACL</name>
<reference evidence="1" key="1">
    <citation type="submission" date="2022-02" db="EMBL/GenBank/DDBJ databases">
        <title>Paenibacillus sp. MBLB1832 Whole Genome Shotgun Sequencing.</title>
        <authorList>
            <person name="Hwang C.Y."/>
            <person name="Cho E.-S."/>
            <person name="Seo M.-J."/>
        </authorList>
    </citation>
    <scope>NUCLEOTIDE SEQUENCE</scope>
    <source>
        <strain evidence="1">MBLB1832</strain>
    </source>
</reference>
<dbReference type="EMBL" id="CP130319">
    <property type="protein sequence ID" value="WNR45132.1"/>
    <property type="molecule type" value="Genomic_DNA"/>
</dbReference>
<dbReference type="AlphaFoldDB" id="A0AA96LPW4"/>
<evidence type="ECO:0000313" key="1">
    <source>
        <dbReference type="EMBL" id="WNR45132.1"/>
    </source>
</evidence>
<accession>A0AA96LPW4</accession>
<evidence type="ECO:0000313" key="2">
    <source>
        <dbReference type="Proteomes" id="UP001304650"/>
    </source>
</evidence>
<organism evidence="1 2">
    <name type="scientific">Paenibacillus roseopurpureus</name>
    <dbReference type="NCBI Taxonomy" id="2918901"/>
    <lineage>
        <taxon>Bacteria</taxon>
        <taxon>Bacillati</taxon>
        <taxon>Bacillota</taxon>
        <taxon>Bacilli</taxon>
        <taxon>Bacillales</taxon>
        <taxon>Paenibacillaceae</taxon>
        <taxon>Paenibacillus</taxon>
    </lineage>
</organism>
<gene>
    <name evidence="1" type="ORF">MJB10_02985</name>
</gene>
<keyword evidence="2" id="KW-1185">Reference proteome</keyword>
<sequence length="65" mass="7444">MLKGRNYTVPRDVLERMGIHLIKLPTIQPSKLQLSTLQLKRVSVGRFQIEPLSRGLIRAIMVGYL</sequence>
<dbReference type="KEGG" id="proo:MJB10_02985"/>
<dbReference type="RefSeq" id="WP_314801624.1">
    <property type="nucleotide sequence ID" value="NZ_CP130319.1"/>
</dbReference>
<proteinExistence type="predicted"/>